<keyword evidence="4" id="KW-1185">Reference proteome</keyword>
<dbReference type="Pfam" id="PF13568">
    <property type="entry name" value="OMP_b-brl_2"/>
    <property type="match status" value="1"/>
</dbReference>
<proteinExistence type="predicted"/>
<gene>
    <name evidence="3" type="ORF">GCM10023185_35200</name>
</gene>
<feature type="signal peptide" evidence="1">
    <location>
        <begin position="1"/>
        <end position="20"/>
    </location>
</feature>
<keyword evidence="1" id="KW-0732">Signal</keyword>
<dbReference type="InterPro" id="IPR025665">
    <property type="entry name" value="Beta-barrel_OMP_2"/>
</dbReference>
<protein>
    <recommendedName>
        <fullName evidence="2">Outer membrane protein beta-barrel domain-containing protein</fullName>
    </recommendedName>
</protein>
<evidence type="ECO:0000313" key="4">
    <source>
        <dbReference type="Proteomes" id="UP001501153"/>
    </source>
</evidence>
<feature type="chain" id="PRO_5045471405" description="Outer membrane protein beta-barrel domain-containing protein" evidence="1">
    <location>
        <begin position="21"/>
        <end position="208"/>
    </location>
</feature>
<dbReference type="EMBL" id="BAABGZ010000073">
    <property type="protein sequence ID" value="GAA4365138.1"/>
    <property type="molecule type" value="Genomic_DNA"/>
</dbReference>
<evidence type="ECO:0000259" key="2">
    <source>
        <dbReference type="Pfam" id="PF13568"/>
    </source>
</evidence>
<sequence>MKKTLFTLALLAGLGSAAQAQRNYYGSPAFGGLKAGGSFSNLDGNSVSGYRGIYGFHLGAVVNVALNKTFSLQPELLYSQKGGKVTIYTGEVATNRYHYLDLPVALRGQLSNFFAEVGPQLSMLLAARETLGGNATKITSDYALLDLGYVLGVGYQPQTGLGAGLRFNAPFASSAKAIETPSGNAKYKDDIKHSVVQVYVSYMLKNTR</sequence>
<reference evidence="4" key="1">
    <citation type="journal article" date="2019" name="Int. J. Syst. Evol. Microbiol.">
        <title>The Global Catalogue of Microorganisms (GCM) 10K type strain sequencing project: providing services to taxonomists for standard genome sequencing and annotation.</title>
        <authorList>
            <consortium name="The Broad Institute Genomics Platform"/>
            <consortium name="The Broad Institute Genome Sequencing Center for Infectious Disease"/>
            <person name="Wu L."/>
            <person name="Ma J."/>
        </authorList>
    </citation>
    <scope>NUCLEOTIDE SEQUENCE [LARGE SCALE GENOMIC DNA]</scope>
    <source>
        <strain evidence="4">JCM 17923</strain>
    </source>
</reference>
<dbReference type="RefSeq" id="WP_345237426.1">
    <property type="nucleotide sequence ID" value="NZ_BAABGZ010000073.1"/>
</dbReference>
<feature type="domain" description="Outer membrane protein beta-barrel" evidence="2">
    <location>
        <begin position="32"/>
        <end position="174"/>
    </location>
</feature>
<accession>A0ABP8IPW3</accession>
<dbReference type="Proteomes" id="UP001501153">
    <property type="component" value="Unassembled WGS sequence"/>
</dbReference>
<organism evidence="3 4">
    <name type="scientific">Hymenobacter saemangeumensis</name>
    <dbReference type="NCBI Taxonomy" id="1084522"/>
    <lineage>
        <taxon>Bacteria</taxon>
        <taxon>Pseudomonadati</taxon>
        <taxon>Bacteroidota</taxon>
        <taxon>Cytophagia</taxon>
        <taxon>Cytophagales</taxon>
        <taxon>Hymenobacteraceae</taxon>
        <taxon>Hymenobacter</taxon>
    </lineage>
</organism>
<name>A0ABP8IPW3_9BACT</name>
<evidence type="ECO:0000256" key="1">
    <source>
        <dbReference type="SAM" id="SignalP"/>
    </source>
</evidence>
<comment type="caution">
    <text evidence="3">The sequence shown here is derived from an EMBL/GenBank/DDBJ whole genome shotgun (WGS) entry which is preliminary data.</text>
</comment>
<evidence type="ECO:0000313" key="3">
    <source>
        <dbReference type="EMBL" id="GAA4365138.1"/>
    </source>
</evidence>